<dbReference type="GO" id="GO:0005179">
    <property type="term" value="F:hormone activity"/>
    <property type="evidence" value="ECO:0007669"/>
    <property type="project" value="UniProtKB-KW"/>
</dbReference>
<dbReference type="Proteomes" id="UP000324632">
    <property type="component" value="Chromosome 10"/>
</dbReference>
<keyword evidence="5" id="KW-0165">Cleavage on pair of basic residues</keyword>
<feature type="signal peptide" evidence="14">
    <location>
        <begin position="1"/>
        <end position="31"/>
    </location>
</feature>
<dbReference type="InterPro" id="IPR001839">
    <property type="entry name" value="TGF-b_C"/>
</dbReference>
<dbReference type="InterPro" id="IPR029034">
    <property type="entry name" value="Cystine-knot_cytokine"/>
</dbReference>
<keyword evidence="8 12" id="KW-0339">Growth factor</keyword>
<keyword evidence="17" id="KW-1185">Reference proteome</keyword>
<evidence type="ECO:0000256" key="10">
    <source>
        <dbReference type="ARBA" id="ARBA00023180"/>
    </source>
</evidence>
<dbReference type="PANTHER" id="PTHR11848">
    <property type="entry name" value="TGF-BETA FAMILY"/>
    <property type="match status" value="1"/>
</dbReference>
<dbReference type="SUPFAM" id="SSF57501">
    <property type="entry name" value="Cystine-knot cytokines"/>
    <property type="match status" value="1"/>
</dbReference>
<evidence type="ECO:0000256" key="3">
    <source>
        <dbReference type="ARBA" id="ARBA00006656"/>
    </source>
</evidence>
<comment type="function">
    <text evidence="1">Inhibins and activins inhibit and activate, respectively, the secretion of follitropin by the pituitary gland. Inhibins/activins are involved in regulating a number of diverse functions such as hypothalamic and pituitary hormone secretion, gonadal hormone secretion, germ cell development and maturation, erythroid differentiation, insulin secretion, nerve cell survival, embryonic axial development or bone growth, depending on their subunit composition. Inhibins appear to oppose the functions of activins.</text>
</comment>
<dbReference type="PRINTS" id="PR00672">
    <property type="entry name" value="INHIBINBC"/>
</dbReference>
<dbReference type="SMART" id="SM00204">
    <property type="entry name" value="TGFB"/>
    <property type="match status" value="1"/>
</dbReference>
<feature type="domain" description="TGF-beta family profile" evidence="15">
    <location>
        <begin position="339"/>
        <end position="458"/>
    </location>
</feature>
<comment type="subunit">
    <text evidence="11">Homodimeric or heterodimeric through association with alpha and beta subunits, linked by one or more disulfide bonds. Inhibins are heterodimers of one alpha and one beta subunit. Activins are homo- or heterodimers of beta subunits only.</text>
</comment>
<evidence type="ECO:0000256" key="9">
    <source>
        <dbReference type="ARBA" id="ARBA00023157"/>
    </source>
</evidence>
<dbReference type="Gene3D" id="2.60.120.970">
    <property type="match status" value="1"/>
</dbReference>
<evidence type="ECO:0000259" key="15">
    <source>
        <dbReference type="PROSITE" id="PS51362"/>
    </source>
</evidence>
<dbReference type="AlphaFoldDB" id="A0A5A9P138"/>
<dbReference type="PANTHER" id="PTHR11848:SF29">
    <property type="entry name" value="INHIBIN BETA B CHAIN"/>
    <property type="match status" value="1"/>
</dbReference>
<dbReference type="PROSITE" id="PS00250">
    <property type="entry name" value="TGF_BETA_1"/>
    <property type="match status" value="1"/>
</dbReference>
<dbReference type="InterPro" id="IPR000381">
    <property type="entry name" value="INHBB_C"/>
</dbReference>
<dbReference type="FunFam" id="2.10.90.10:FF:000005">
    <property type="entry name" value="Inhibin beta A chain"/>
    <property type="match status" value="1"/>
</dbReference>
<evidence type="ECO:0000313" key="16">
    <source>
        <dbReference type="EMBL" id="KAA0715580.1"/>
    </source>
</evidence>
<comment type="similarity">
    <text evidence="3 12">Belongs to the TGF-beta family.</text>
</comment>
<evidence type="ECO:0000256" key="5">
    <source>
        <dbReference type="ARBA" id="ARBA00022685"/>
    </source>
</evidence>
<evidence type="ECO:0000256" key="4">
    <source>
        <dbReference type="ARBA" id="ARBA00022525"/>
    </source>
</evidence>
<feature type="chain" id="PRO_5023027834" evidence="14">
    <location>
        <begin position="32"/>
        <end position="458"/>
    </location>
</feature>
<comment type="subcellular location">
    <subcellularLocation>
        <location evidence="2">Secreted</location>
    </subcellularLocation>
</comment>
<dbReference type="InterPro" id="IPR001318">
    <property type="entry name" value="Inhibin_betaC"/>
</dbReference>
<organism evidence="16 17">
    <name type="scientific">Triplophysa tibetana</name>
    <dbReference type="NCBI Taxonomy" id="1572043"/>
    <lineage>
        <taxon>Eukaryota</taxon>
        <taxon>Metazoa</taxon>
        <taxon>Chordata</taxon>
        <taxon>Craniata</taxon>
        <taxon>Vertebrata</taxon>
        <taxon>Euteleostomi</taxon>
        <taxon>Actinopterygii</taxon>
        <taxon>Neopterygii</taxon>
        <taxon>Teleostei</taxon>
        <taxon>Ostariophysi</taxon>
        <taxon>Cypriniformes</taxon>
        <taxon>Nemacheilidae</taxon>
        <taxon>Triplophysa</taxon>
    </lineage>
</organism>
<gene>
    <name evidence="16" type="ORF">E1301_Tti010042</name>
</gene>
<accession>A0A5A9P138</accession>
<dbReference type="InterPro" id="IPR015615">
    <property type="entry name" value="TGF-beta-rel"/>
</dbReference>
<dbReference type="GO" id="GO:0005615">
    <property type="term" value="C:extracellular space"/>
    <property type="evidence" value="ECO:0007669"/>
    <property type="project" value="TreeGrafter"/>
</dbReference>
<keyword evidence="9" id="KW-1015">Disulfide bond</keyword>
<protein>
    <submittedName>
        <fullName evidence="16">Inhibin beta B chain</fullName>
    </submittedName>
</protein>
<keyword evidence="6" id="KW-0372">Hormone</keyword>
<dbReference type="GO" id="GO:0005125">
    <property type="term" value="F:cytokine activity"/>
    <property type="evidence" value="ECO:0007669"/>
    <property type="project" value="TreeGrafter"/>
</dbReference>
<evidence type="ECO:0000256" key="7">
    <source>
        <dbReference type="ARBA" id="ARBA00022729"/>
    </source>
</evidence>
<dbReference type="EMBL" id="SOYY01000010">
    <property type="protein sequence ID" value="KAA0715580.1"/>
    <property type="molecule type" value="Genomic_DNA"/>
</dbReference>
<keyword evidence="7 14" id="KW-0732">Signal</keyword>
<sequence>MYGRLFKKMSIYIYHVSCLLACMLSAQFTVGTEDSQCVSCGLGHRDDSGRMDTDFLEAVKRHILNRLQMRERPNITHTIPKAAMVTALRKLHAGKVREDGRVEIPNLDGHAAYNDVQEETSEIISFAESVSEAPGALGFHSTSYELNEPPGERPTSDPSHPSLPSIFSLNHQANWTRAQSFTVAPNLSGQFGWFMLVNYDAASSKSGLYFLISNEGNQNLYVLQANLWLYFKLLPGSQEKGLRRKVTVRVRFLDPGGQSLHWPVMEKRVELKRSGWHTFPLSEPVRDLLGKGGRRQDLDIHCDGCEATKVLPILVDPNDPSHRPFLVVRAQQADGKHRIRKRGLECDGTNGGLCCRQQFYIDFRLIGWNDWIIAPAGYYGNYCEGSCPAYMAGVPGSASSFHTAVVNQYRMRGISPGSVSSCCIPTKLSTMSMLYFDDEYNIVKRDVPNMIVEECGCA</sequence>
<dbReference type="GO" id="GO:0008083">
    <property type="term" value="F:growth factor activity"/>
    <property type="evidence" value="ECO:0007669"/>
    <property type="project" value="UniProtKB-KW"/>
</dbReference>
<evidence type="ECO:0000256" key="13">
    <source>
        <dbReference type="SAM" id="MobiDB-lite"/>
    </source>
</evidence>
<name>A0A5A9P138_9TELE</name>
<evidence type="ECO:0000256" key="2">
    <source>
        <dbReference type="ARBA" id="ARBA00004613"/>
    </source>
</evidence>
<keyword evidence="4" id="KW-0964">Secreted</keyword>
<evidence type="ECO:0000256" key="8">
    <source>
        <dbReference type="ARBA" id="ARBA00023030"/>
    </source>
</evidence>
<dbReference type="CDD" id="cd19405">
    <property type="entry name" value="TGF_beta_INHBB"/>
    <property type="match status" value="1"/>
</dbReference>
<evidence type="ECO:0000256" key="14">
    <source>
        <dbReference type="SAM" id="SignalP"/>
    </source>
</evidence>
<proteinExistence type="inferred from homology"/>
<dbReference type="Pfam" id="PF00019">
    <property type="entry name" value="TGF_beta"/>
    <property type="match status" value="1"/>
</dbReference>
<feature type="region of interest" description="Disordered" evidence="13">
    <location>
        <begin position="140"/>
        <end position="163"/>
    </location>
</feature>
<evidence type="ECO:0000256" key="11">
    <source>
        <dbReference type="ARBA" id="ARBA00026046"/>
    </source>
</evidence>
<dbReference type="PROSITE" id="PS51362">
    <property type="entry name" value="TGF_BETA_2"/>
    <property type="match status" value="1"/>
</dbReference>
<comment type="caution">
    <text evidence="16">The sequence shown here is derived from an EMBL/GenBank/DDBJ whole genome shotgun (WGS) entry which is preliminary data.</text>
</comment>
<reference evidence="16 17" key="1">
    <citation type="journal article" date="2019" name="Mol. Ecol. Resour.">
        <title>Chromosome-level genome assembly of Triplophysa tibetana, a fish adapted to the harsh high-altitude environment of the Tibetan Plateau.</title>
        <authorList>
            <person name="Yang X."/>
            <person name="Liu H."/>
            <person name="Ma Z."/>
            <person name="Zou Y."/>
            <person name="Zou M."/>
            <person name="Mao Y."/>
            <person name="Li X."/>
            <person name="Wang H."/>
            <person name="Chen T."/>
            <person name="Wang W."/>
            <person name="Yang R."/>
        </authorList>
    </citation>
    <scope>NUCLEOTIDE SEQUENCE [LARGE SCALE GENOMIC DNA]</scope>
    <source>
        <strain evidence="16">TTIB1903HZAU</strain>
        <tissue evidence="16">Muscle</tissue>
    </source>
</reference>
<keyword evidence="10" id="KW-0325">Glycoprotein</keyword>
<dbReference type="Gene3D" id="2.10.90.10">
    <property type="entry name" value="Cystine-knot cytokines"/>
    <property type="match status" value="1"/>
</dbReference>
<evidence type="ECO:0000313" key="17">
    <source>
        <dbReference type="Proteomes" id="UP000324632"/>
    </source>
</evidence>
<evidence type="ECO:0000256" key="1">
    <source>
        <dbReference type="ARBA" id="ARBA00002588"/>
    </source>
</evidence>
<dbReference type="InterPro" id="IPR017948">
    <property type="entry name" value="TGFb_CS"/>
</dbReference>
<evidence type="ECO:0000256" key="6">
    <source>
        <dbReference type="ARBA" id="ARBA00022702"/>
    </source>
</evidence>
<evidence type="ECO:0000256" key="12">
    <source>
        <dbReference type="RuleBase" id="RU000354"/>
    </source>
</evidence>